<dbReference type="Pfam" id="PF13442">
    <property type="entry name" value="Cytochrome_CBB3"/>
    <property type="match status" value="1"/>
</dbReference>
<keyword evidence="2 4" id="KW-0479">Metal-binding</keyword>
<sequence>MRYALALLLPSLLAAQGLAQDIDSSDPTLISFGEQVYADACRTCHGAEALGGNGPDIQGALPGDVKTAIRGTDQMPPVELSAGAPEAVAAYLMSLNPKVADIRLRLEAAKRN</sequence>
<dbReference type="PROSITE" id="PS51007">
    <property type="entry name" value="CYTC"/>
    <property type="match status" value="1"/>
</dbReference>
<keyword evidence="1 4" id="KW-0349">Heme</keyword>
<evidence type="ECO:0000313" key="8">
    <source>
        <dbReference type="Proteomes" id="UP000199630"/>
    </source>
</evidence>
<dbReference type="STRING" id="588602.SAMN04487991_3966"/>
<dbReference type="InterPro" id="IPR009056">
    <property type="entry name" value="Cyt_c-like_dom"/>
</dbReference>
<evidence type="ECO:0000256" key="4">
    <source>
        <dbReference type="PROSITE-ProRule" id="PRU00433"/>
    </source>
</evidence>
<gene>
    <name evidence="7" type="ORF">SAMN04487991_3966</name>
</gene>
<dbReference type="RefSeq" id="WP_090062840.1">
    <property type="nucleotide sequence ID" value="NZ_FORH01000009.1"/>
</dbReference>
<feature type="chain" id="PRO_5011762094" evidence="5">
    <location>
        <begin position="20"/>
        <end position="112"/>
    </location>
</feature>
<dbReference type="OrthoDB" id="7876091at2"/>
<dbReference type="GO" id="GO:0046872">
    <property type="term" value="F:metal ion binding"/>
    <property type="evidence" value="ECO:0007669"/>
    <property type="project" value="UniProtKB-KW"/>
</dbReference>
<dbReference type="AlphaFoldDB" id="A0A1I3X4X2"/>
<evidence type="ECO:0000259" key="6">
    <source>
        <dbReference type="PROSITE" id="PS51007"/>
    </source>
</evidence>
<organism evidence="7 8">
    <name type="scientific">Celeribacter neptunius</name>
    <dbReference type="NCBI Taxonomy" id="588602"/>
    <lineage>
        <taxon>Bacteria</taxon>
        <taxon>Pseudomonadati</taxon>
        <taxon>Pseudomonadota</taxon>
        <taxon>Alphaproteobacteria</taxon>
        <taxon>Rhodobacterales</taxon>
        <taxon>Roseobacteraceae</taxon>
        <taxon>Celeribacter</taxon>
    </lineage>
</organism>
<evidence type="ECO:0000313" key="7">
    <source>
        <dbReference type="EMBL" id="SFK14349.1"/>
    </source>
</evidence>
<reference evidence="8" key="1">
    <citation type="submission" date="2016-10" db="EMBL/GenBank/DDBJ databases">
        <authorList>
            <person name="Varghese N."/>
            <person name="Submissions S."/>
        </authorList>
    </citation>
    <scope>NUCLEOTIDE SEQUENCE [LARGE SCALE GENOMIC DNA]</scope>
    <source>
        <strain evidence="8">DSM 26471</strain>
    </source>
</reference>
<dbReference type="GO" id="GO:0020037">
    <property type="term" value="F:heme binding"/>
    <property type="evidence" value="ECO:0007669"/>
    <property type="project" value="InterPro"/>
</dbReference>
<dbReference type="InterPro" id="IPR036909">
    <property type="entry name" value="Cyt_c-like_dom_sf"/>
</dbReference>
<feature type="signal peptide" evidence="5">
    <location>
        <begin position="1"/>
        <end position="19"/>
    </location>
</feature>
<name>A0A1I3X4X2_9RHOB</name>
<dbReference type="Gene3D" id="1.10.760.10">
    <property type="entry name" value="Cytochrome c-like domain"/>
    <property type="match status" value="1"/>
</dbReference>
<accession>A0A1I3X4X2</accession>
<keyword evidence="5" id="KW-0732">Signal</keyword>
<evidence type="ECO:0000256" key="5">
    <source>
        <dbReference type="SAM" id="SignalP"/>
    </source>
</evidence>
<dbReference type="EMBL" id="FORH01000009">
    <property type="protein sequence ID" value="SFK14349.1"/>
    <property type="molecule type" value="Genomic_DNA"/>
</dbReference>
<evidence type="ECO:0000256" key="1">
    <source>
        <dbReference type="ARBA" id="ARBA00022617"/>
    </source>
</evidence>
<dbReference type="SUPFAM" id="SSF46626">
    <property type="entry name" value="Cytochrome c"/>
    <property type="match status" value="1"/>
</dbReference>
<keyword evidence="3 4" id="KW-0408">Iron</keyword>
<dbReference type="Proteomes" id="UP000199630">
    <property type="component" value="Unassembled WGS sequence"/>
</dbReference>
<proteinExistence type="predicted"/>
<feature type="domain" description="Cytochrome c" evidence="6">
    <location>
        <begin position="28"/>
        <end position="112"/>
    </location>
</feature>
<protein>
    <submittedName>
        <fullName evidence="7">Cytochrome C oxidase, cbb3-type, subunit III</fullName>
    </submittedName>
</protein>
<evidence type="ECO:0000256" key="2">
    <source>
        <dbReference type="ARBA" id="ARBA00022723"/>
    </source>
</evidence>
<evidence type="ECO:0000256" key="3">
    <source>
        <dbReference type="ARBA" id="ARBA00023004"/>
    </source>
</evidence>
<keyword evidence="8" id="KW-1185">Reference proteome</keyword>
<dbReference type="GO" id="GO:0009055">
    <property type="term" value="F:electron transfer activity"/>
    <property type="evidence" value="ECO:0007669"/>
    <property type="project" value="InterPro"/>
</dbReference>